<comment type="caution">
    <text evidence="1">The sequence shown here is derived from an EMBL/GenBank/DDBJ whole genome shotgun (WGS) entry which is preliminary data.</text>
</comment>
<dbReference type="RefSeq" id="WP_194749594.1">
    <property type="nucleotide sequence ID" value="NZ_JBHTJW010000002.1"/>
</dbReference>
<organism evidence="1 2">
    <name type="scientific">Methylophilus glucosoxydans</name>
    <dbReference type="NCBI Taxonomy" id="752553"/>
    <lineage>
        <taxon>Bacteria</taxon>
        <taxon>Pseudomonadati</taxon>
        <taxon>Pseudomonadota</taxon>
        <taxon>Betaproteobacteria</taxon>
        <taxon>Nitrosomonadales</taxon>
        <taxon>Methylophilaceae</taxon>
        <taxon>Methylophilus</taxon>
    </lineage>
</organism>
<reference evidence="2" key="1">
    <citation type="journal article" date="2019" name="Int. J. Syst. Evol. Microbiol.">
        <title>The Global Catalogue of Microorganisms (GCM) 10K type strain sequencing project: providing services to taxonomists for standard genome sequencing and annotation.</title>
        <authorList>
            <consortium name="The Broad Institute Genomics Platform"/>
            <consortium name="The Broad Institute Genome Sequencing Center for Infectious Disease"/>
            <person name="Wu L."/>
            <person name="Ma J."/>
        </authorList>
    </citation>
    <scope>NUCLEOTIDE SEQUENCE [LARGE SCALE GENOMIC DNA]</scope>
    <source>
        <strain evidence="2">CCUG 59685</strain>
    </source>
</reference>
<evidence type="ECO:0000313" key="1">
    <source>
        <dbReference type="EMBL" id="MFD0928721.1"/>
    </source>
</evidence>
<dbReference type="EMBL" id="JBHTJW010000002">
    <property type="protein sequence ID" value="MFD0928721.1"/>
    <property type="molecule type" value="Genomic_DNA"/>
</dbReference>
<evidence type="ECO:0000313" key="2">
    <source>
        <dbReference type="Proteomes" id="UP001597106"/>
    </source>
</evidence>
<accession>A0ABW3GIW3</accession>
<gene>
    <name evidence="1" type="ORF">ACFQ1T_02900</name>
</gene>
<keyword evidence="2" id="KW-1185">Reference proteome</keyword>
<protein>
    <recommendedName>
        <fullName evidence="3">PRD domain-containing protein</fullName>
    </recommendedName>
</protein>
<proteinExistence type="predicted"/>
<evidence type="ECO:0008006" key="3">
    <source>
        <dbReference type="Google" id="ProtNLM"/>
    </source>
</evidence>
<sequence>MLFAPQLVLNELYKFVEAITLSKDLPLDEHDKLLSDLLYQVRKNVGIYPPDDVETFIVHLRSSGNHQQ</sequence>
<name>A0ABW3GIW3_9PROT</name>
<dbReference type="Proteomes" id="UP001597106">
    <property type="component" value="Unassembled WGS sequence"/>
</dbReference>